<dbReference type="GO" id="GO:0001727">
    <property type="term" value="F:lipid kinase activity"/>
    <property type="evidence" value="ECO:0007669"/>
    <property type="project" value="TreeGrafter"/>
</dbReference>
<evidence type="ECO:0000256" key="3">
    <source>
        <dbReference type="ARBA" id="ARBA00022777"/>
    </source>
</evidence>
<protein>
    <recommendedName>
        <fullName evidence="6">DAGKc domain-containing protein</fullName>
    </recommendedName>
</protein>
<name>A0A067M9J1_BOTB1</name>
<evidence type="ECO:0000313" key="8">
    <source>
        <dbReference type="Proteomes" id="UP000027195"/>
    </source>
</evidence>
<dbReference type="OrthoDB" id="3853857at2759"/>
<dbReference type="PROSITE" id="PS50146">
    <property type="entry name" value="DAGK"/>
    <property type="match status" value="1"/>
</dbReference>
<dbReference type="GO" id="GO:0016020">
    <property type="term" value="C:membrane"/>
    <property type="evidence" value="ECO:0007669"/>
    <property type="project" value="TreeGrafter"/>
</dbReference>
<evidence type="ECO:0000259" key="6">
    <source>
        <dbReference type="PROSITE" id="PS50146"/>
    </source>
</evidence>
<sequence length="390" mass="43041">MLMALAYMDITPRRRLKILINPAGGPGRARKAFQTSVEPILKAAKCSLDVTYTTHRHHATEVCASLPLEYDAIIALSGDGLPHEIFNGLAQRPDATEALAIPVVPVPTGSANGFFLNLLGVKDGFDLALASLNIIKGRKMNIDLCSITQNDKRSFSFFTQCVGLLAELDLGTEGWRWMGDTRFVVGFIRSAIANKPCPVKVSMRIVASDKKQMVADMKALRKAPPTWTSVPSSRPLSDNDPDTRFPPEPRSTAFPPDRFDEHDEEDWWTFDKSLCCVYAGTMPYMGRDLLSHPCAQPSDGLMDVVIQETTSRGKLLSMLDGADKGRPFWLDQTHYFKVSAYRVSPLNPSDTGYVSIDGEAYPFAPFQVEAHPGIAATLSLYGRYISEFEA</sequence>
<dbReference type="STRING" id="930990.A0A067M9J1"/>
<dbReference type="SUPFAM" id="SSF111331">
    <property type="entry name" value="NAD kinase/diacylglycerol kinase-like"/>
    <property type="match status" value="1"/>
</dbReference>
<keyword evidence="1" id="KW-0808">Transferase</keyword>
<dbReference type="InterPro" id="IPR050187">
    <property type="entry name" value="Lipid_Phosphate_FormReg"/>
</dbReference>
<dbReference type="InterPro" id="IPR016064">
    <property type="entry name" value="NAD/diacylglycerol_kinase_sf"/>
</dbReference>
<keyword evidence="3" id="KW-0418">Kinase</keyword>
<dbReference type="EMBL" id="KL198051">
    <property type="protein sequence ID" value="KDQ12244.1"/>
    <property type="molecule type" value="Genomic_DNA"/>
</dbReference>
<keyword evidence="8" id="KW-1185">Reference proteome</keyword>
<keyword evidence="4" id="KW-0067">ATP-binding</keyword>
<dbReference type="Pfam" id="PF00781">
    <property type="entry name" value="DAGK_cat"/>
    <property type="match status" value="1"/>
</dbReference>
<dbReference type="InterPro" id="IPR017438">
    <property type="entry name" value="ATP-NAD_kinase_N"/>
</dbReference>
<evidence type="ECO:0000313" key="7">
    <source>
        <dbReference type="EMBL" id="KDQ12244.1"/>
    </source>
</evidence>
<dbReference type="Proteomes" id="UP000027195">
    <property type="component" value="Unassembled WGS sequence"/>
</dbReference>
<evidence type="ECO:0000256" key="4">
    <source>
        <dbReference type="ARBA" id="ARBA00022840"/>
    </source>
</evidence>
<feature type="domain" description="DAGKc" evidence="6">
    <location>
        <begin position="11"/>
        <end position="151"/>
    </location>
</feature>
<dbReference type="Gene3D" id="3.40.50.10330">
    <property type="entry name" value="Probable inorganic polyphosphate/atp-NAD kinase, domain 1"/>
    <property type="match status" value="1"/>
</dbReference>
<dbReference type="HOGENOM" id="CLU_013399_0_0_1"/>
<dbReference type="InParanoid" id="A0A067M9J1"/>
<organism evidence="7 8">
    <name type="scientific">Botryobasidium botryosum (strain FD-172 SS1)</name>
    <dbReference type="NCBI Taxonomy" id="930990"/>
    <lineage>
        <taxon>Eukaryota</taxon>
        <taxon>Fungi</taxon>
        <taxon>Dikarya</taxon>
        <taxon>Basidiomycota</taxon>
        <taxon>Agaricomycotina</taxon>
        <taxon>Agaricomycetes</taxon>
        <taxon>Cantharellales</taxon>
        <taxon>Botryobasidiaceae</taxon>
        <taxon>Botryobasidium</taxon>
    </lineage>
</organism>
<accession>A0A067M9J1</accession>
<dbReference type="GO" id="GO:0046512">
    <property type="term" value="P:sphingosine biosynthetic process"/>
    <property type="evidence" value="ECO:0007669"/>
    <property type="project" value="TreeGrafter"/>
</dbReference>
<evidence type="ECO:0000256" key="1">
    <source>
        <dbReference type="ARBA" id="ARBA00022679"/>
    </source>
</evidence>
<dbReference type="GO" id="GO:0005737">
    <property type="term" value="C:cytoplasm"/>
    <property type="evidence" value="ECO:0007669"/>
    <property type="project" value="TreeGrafter"/>
</dbReference>
<dbReference type="AlphaFoldDB" id="A0A067M9J1"/>
<dbReference type="GO" id="GO:0005524">
    <property type="term" value="F:ATP binding"/>
    <property type="evidence" value="ECO:0007669"/>
    <property type="project" value="UniProtKB-KW"/>
</dbReference>
<dbReference type="PANTHER" id="PTHR12358:SF31">
    <property type="entry name" value="ACYLGLYCEROL KINASE, MITOCHONDRIAL"/>
    <property type="match status" value="1"/>
</dbReference>
<dbReference type="SMART" id="SM00046">
    <property type="entry name" value="DAGKc"/>
    <property type="match status" value="1"/>
</dbReference>
<evidence type="ECO:0000256" key="2">
    <source>
        <dbReference type="ARBA" id="ARBA00022741"/>
    </source>
</evidence>
<feature type="compositionally biased region" description="Polar residues" evidence="5">
    <location>
        <begin position="226"/>
        <end position="236"/>
    </location>
</feature>
<gene>
    <name evidence="7" type="ORF">BOTBODRAFT_134730</name>
</gene>
<dbReference type="InterPro" id="IPR001206">
    <property type="entry name" value="Diacylglycerol_kinase_cat_dom"/>
</dbReference>
<dbReference type="PANTHER" id="PTHR12358">
    <property type="entry name" value="SPHINGOSINE KINASE"/>
    <property type="match status" value="1"/>
</dbReference>
<keyword evidence="2" id="KW-0547">Nucleotide-binding</keyword>
<dbReference type="Gene3D" id="2.60.200.40">
    <property type="match status" value="1"/>
</dbReference>
<reference evidence="8" key="1">
    <citation type="journal article" date="2014" name="Proc. Natl. Acad. Sci. U.S.A.">
        <title>Extensive sampling of basidiomycete genomes demonstrates inadequacy of the white-rot/brown-rot paradigm for wood decay fungi.</title>
        <authorList>
            <person name="Riley R."/>
            <person name="Salamov A.A."/>
            <person name="Brown D.W."/>
            <person name="Nagy L.G."/>
            <person name="Floudas D."/>
            <person name="Held B.W."/>
            <person name="Levasseur A."/>
            <person name="Lombard V."/>
            <person name="Morin E."/>
            <person name="Otillar R."/>
            <person name="Lindquist E.A."/>
            <person name="Sun H."/>
            <person name="LaButti K.M."/>
            <person name="Schmutz J."/>
            <person name="Jabbour D."/>
            <person name="Luo H."/>
            <person name="Baker S.E."/>
            <person name="Pisabarro A.G."/>
            <person name="Walton J.D."/>
            <person name="Blanchette R.A."/>
            <person name="Henrissat B."/>
            <person name="Martin F."/>
            <person name="Cullen D."/>
            <person name="Hibbett D.S."/>
            <person name="Grigoriev I.V."/>
        </authorList>
    </citation>
    <scope>NUCLEOTIDE SEQUENCE [LARGE SCALE GENOMIC DNA]</scope>
    <source>
        <strain evidence="8">FD-172 SS1</strain>
    </source>
</reference>
<evidence type="ECO:0000256" key="5">
    <source>
        <dbReference type="SAM" id="MobiDB-lite"/>
    </source>
</evidence>
<dbReference type="FunCoup" id="A0A067M9J1">
    <property type="interactions" value="168"/>
</dbReference>
<dbReference type="InterPro" id="IPR045540">
    <property type="entry name" value="YegS/DAGK_C"/>
</dbReference>
<proteinExistence type="predicted"/>
<feature type="region of interest" description="Disordered" evidence="5">
    <location>
        <begin position="224"/>
        <end position="258"/>
    </location>
</feature>
<dbReference type="Pfam" id="PF19279">
    <property type="entry name" value="YegS_C"/>
    <property type="match status" value="1"/>
</dbReference>